<dbReference type="EMBL" id="JAPWIS010000018">
    <property type="protein sequence ID" value="MCZ4587754.1"/>
    <property type="molecule type" value="Genomic_DNA"/>
</dbReference>
<dbReference type="PANTHER" id="PTHR30006:SF24">
    <property type="entry name" value="SLL0237 PROTEIN"/>
    <property type="match status" value="1"/>
</dbReference>
<reference evidence="2" key="1">
    <citation type="submission" date="2022-12" db="EMBL/GenBank/DDBJ databases">
        <authorList>
            <person name="Krivoruchko A.V."/>
            <person name="Elkin A."/>
        </authorList>
    </citation>
    <scope>NUCLEOTIDE SEQUENCE</scope>
    <source>
        <strain evidence="2">IEGM 249</strain>
    </source>
</reference>
<accession>A0ABT4NK49</accession>
<dbReference type="Pfam" id="PF13531">
    <property type="entry name" value="SBP_bac_11"/>
    <property type="match status" value="1"/>
</dbReference>
<name>A0ABT4NK49_RHOOP</name>
<dbReference type="Gene3D" id="3.40.190.10">
    <property type="entry name" value="Periplasmic binding protein-like II"/>
    <property type="match status" value="2"/>
</dbReference>
<dbReference type="Proteomes" id="UP001066327">
    <property type="component" value="Unassembled WGS sequence"/>
</dbReference>
<keyword evidence="3" id="KW-1185">Reference proteome</keyword>
<evidence type="ECO:0000313" key="3">
    <source>
        <dbReference type="Proteomes" id="UP001066327"/>
    </source>
</evidence>
<gene>
    <name evidence="2" type="ORF">O4328_29375</name>
</gene>
<sequence>MDQRNLSAVGRAGCADDRRCQHRGSDRHVVARQTSAGPVVVVPSPITLDIPSKKEVLMRLSLKTCAIGAVSALALAACSGGEPETRGAIPTLDADLPASSIVEAAQKEGKVVWYTPIPEFGISDVLVGFEKAYGIKVEVVRFPGNTLIQRYSAEREAGQVLADVMHIPETAFFEDSKDKGWFADLNESEVPALANWPQQFIPDDHYVMVNTQPIGITVNTDEFDPAEVTSWDSLLDKRASTRFAMVDPTNNPYYLAWLRMLEEQYGPEFLESIAAQSPKKLDSAVPAAQQVAAHESVLMAPAAVSGSLALQNEGAPIETVYPEPTVGIEGYVGASADGPHPNAAKLFVNYLLTRAGQEVLNRGYAASPLPDIPDSIPMPEGYTRADTAAAIAEKKRLLGLIGL</sequence>
<evidence type="ECO:0000313" key="2">
    <source>
        <dbReference type="EMBL" id="MCZ4587754.1"/>
    </source>
</evidence>
<dbReference type="PANTHER" id="PTHR30006">
    <property type="entry name" value="THIAMINE-BINDING PERIPLASMIC PROTEIN-RELATED"/>
    <property type="match status" value="1"/>
</dbReference>
<evidence type="ECO:0000256" key="1">
    <source>
        <dbReference type="ARBA" id="ARBA00022729"/>
    </source>
</evidence>
<organism evidence="2 3">
    <name type="scientific">Rhodococcus opacus</name>
    <name type="common">Nocardia opaca</name>
    <dbReference type="NCBI Taxonomy" id="37919"/>
    <lineage>
        <taxon>Bacteria</taxon>
        <taxon>Bacillati</taxon>
        <taxon>Actinomycetota</taxon>
        <taxon>Actinomycetes</taxon>
        <taxon>Mycobacteriales</taxon>
        <taxon>Nocardiaceae</taxon>
        <taxon>Rhodococcus</taxon>
    </lineage>
</organism>
<proteinExistence type="predicted"/>
<keyword evidence="1" id="KW-0732">Signal</keyword>
<dbReference type="SUPFAM" id="SSF53850">
    <property type="entry name" value="Periplasmic binding protein-like II"/>
    <property type="match status" value="1"/>
</dbReference>
<protein>
    <submittedName>
        <fullName evidence="2">Extracellular solute-binding protein</fullName>
    </submittedName>
</protein>
<comment type="caution">
    <text evidence="2">The sequence shown here is derived from an EMBL/GenBank/DDBJ whole genome shotgun (WGS) entry which is preliminary data.</text>
</comment>
<dbReference type="RefSeq" id="WP_269592088.1">
    <property type="nucleotide sequence ID" value="NZ_JAPWIS010000018.1"/>
</dbReference>